<dbReference type="OrthoDB" id="9798857at2"/>
<dbReference type="InterPro" id="IPR023772">
    <property type="entry name" value="DNA-bd_HTH_TetR-type_CS"/>
</dbReference>
<dbReference type="InterPro" id="IPR001647">
    <property type="entry name" value="HTH_TetR"/>
</dbReference>
<protein>
    <submittedName>
        <fullName evidence="4">Transcriptional regulator, TetR family</fullName>
    </submittedName>
</protein>
<keyword evidence="5" id="KW-1185">Reference proteome</keyword>
<dbReference type="EMBL" id="FUZF01000032">
    <property type="protein sequence ID" value="SKC11207.1"/>
    <property type="molecule type" value="Genomic_DNA"/>
</dbReference>
<dbReference type="Pfam" id="PF00440">
    <property type="entry name" value="TetR_N"/>
    <property type="match status" value="1"/>
</dbReference>
<dbReference type="SUPFAM" id="SSF48498">
    <property type="entry name" value="Tetracyclin repressor-like, C-terminal domain"/>
    <property type="match status" value="1"/>
</dbReference>
<dbReference type="RefSeq" id="WP_079645935.1">
    <property type="nucleotide sequence ID" value="NZ_FUZF01000032.1"/>
</dbReference>
<proteinExistence type="predicted"/>
<dbReference type="InterPro" id="IPR036271">
    <property type="entry name" value="Tet_transcr_reg_TetR-rel_C_sf"/>
</dbReference>
<feature type="domain" description="HTH tetR-type" evidence="3">
    <location>
        <begin position="5"/>
        <end position="65"/>
    </location>
</feature>
<dbReference type="Pfam" id="PF08359">
    <property type="entry name" value="TetR_C_4"/>
    <property type="match status" value="1"/>
</dbReference>
<dbReference type="PANTHER" id="PTHR43479:SF11">
    <property type="entry name" value="ACREF_ENVCD OPERON REPRESSOR-RELATED"/>
    <property type="match status" value="1"/>
</dbReference>
<dbReference type="PROSITE" id="PS50977">
    <property type="entry name" value="HTH_TETR_2"/>
    <property type="match status" value="1"/>
</dbReference>
<gene>
    <name evidence="4" type="ORF">SAMN05660841_04318</name>
</gene>
<dbReference type="AlphaFoldDB" id="A0A1T5GS21"/>
<dbReference type="SUPFAM" id="SSF46689">
    <property type="entry name" value="Homeodomain-like"/>
    <property type="match status" value="1"/>
</dbReference>
<evidence type="ECO:0000259" key="3">
    <source>
        <dbReference type="PROSITE" id="PS50977"/>
    </source>
</evidence>
<dbReference type="PROSITE" id="PS01081">
    <property type="entry name" value="HTH_TETR_1"/>
    <property type="match status" value="1"/>
</dbReference>
<feature type="DNA-binding region" description="H-T-H motif" evidence="2">
    <location>
        <begin position="28"/>
        <end position="47"/>
    </location>
</feature>
<evidence type="ECO:0000313" key="4">
    <source>
        <dbReference type="EMBL" id="SKC11207.1"/>
    </source>
</evidence>
<evidence type="ECO:0000256" key="1">
    <source>
        <dbReference type="ARBA" id="ARBA00023125"/>
    </source>
</evidence>
<keyword evidence="1 2" id="KW-0238">DNA-binding</keyword>
<dbReference type="PANTHER" id="PTHR43479">
    <property type="entry name" value="ACREF/ENVCD OPERON REPRESSOR-RELATED"/>
    <property type="match status" value="1"/>
</dbReference>
<dbReference type="Gene3D" id="1.10.357.10">
    <property type="entry name" value="Tetracycline Repressor, domain 2"/>
    <property type="match status" value="1"/>
</dbReference>
<dbReference type="Proteomes" id="UP000190150">
    <property type="component" value="Unassembled WGS sequence"/>
</dbReference>
<dbReference type="STRING" id="1513896.SAMN05660841_04318"/>
<accession>A0A1T5GS21</accession>
<reference evidence="5" key="1">
    <citation type="submission" date="2017-02" db="EMBL/GenBank/DDBJ databases">
        <authorList>
            <person name="Varghese N."/>
            <person name="Submissions S."/>
        </authorList>
    </citation>
    <scope>NUCLEOTIDE SEQUENCE [LARGE SCALE GENOMIC DNA]</scope>
    <source>
        <strain evidence="5">DSM 24091</strain>
    </source>
</reference>
<dbReference type="InterPro" id="IPR013570">
    <property type="entry name" value="Tscrpt_reg_YsiA_C"/>
</dbReference>
<evidence type="ECO:0000256" key="2">
    <source>
        <dbReference type="PROSITE-ProRule" id="PRU00335"/>
    </source>
</evidence>
<organism evidence="4 5">
    <name type="scientific">Sphingobacterium nematocida</name>
    <dbReference type="NCBI Taxonomy" id="1513896"/>
    <lineage>
        <taxon>Bacteria</taxon>
        <taxon>Pseudomonadati</taxon>
        <taxon>Bacteroidota</taxon>
        <taxon>Sphingobacteriia</taxon>
        <taxon>Sphingobacteriales</taxon>
        <taxon>Sphingobacteriaceae</taxon>
        <taxon>Sphingobacterium</taxon>
    </lineage>
</organism>
<dbReference type="InterPro" id="IPR050624">
    <property type="entry name" value="HTH-type_Tx_Regulator"/>
</dbReference>
<dbReference type="GO" id="GO:0003677">
    <property type="term" value="F:DNA binding"/>
    <property type="evidence" value="ECO:0007669"/>
    <property type="project" value="UniProtKB-UniRule"/>
</dbReference>
<evidence type="ECO:0000313" key="5">
    <source>
        <dbReference type="Proteomes" id="UP000190150"/>
    </source>
</evidence>
<name>A0A1T5GS21_9SPHI</name>
<dbReference type="PRINTS" id="PR00455">
    <property type="entry name" value="HTHTETR"/>
</dbReference>
<sequence>MEKFTDRQIEIMEAATARIDAYGIQNLTIKTLAADIGLSEPALYRHFKSKNDILLGLLNYFIKGMKDRISNLSVSPDATAGDELRAIFKSQLQTFIDKPAIVSVIFAESIFHYDEGLSYKVSEIMDLMHLYVNTNIEKGHKAGQYGKLINASTLTTIILGGMRMTVLKWKLSGHKSNLMKDGKAVLEGILKMIEKKIEI</sequence>
<dbReference type="InterPro" id="IPR009057">
    <property type="entry name" value="Homeodomain-like_sf"/>
</dbReference>